<proteinExistence type="predicted"/>
<dbReference type="Proteomes" id="UP001226577">
    <property type="component" value="Unassembled WGS sequence"/>
</dbReference>
<gene>
    <name evidence="1" type="ORF">J2X98_001292</name>
</gene>
<accession>A0ABT9RTW1</accession>
<evidence type="ECO:0000313" key="2">
    <source>
        <dbReference type="Proteomes" id="UP001226577"/>
    </source>
</evidence>
<evidence type="ECO:0000313" key="1">
    <source>
        <dbReference type="EMBL" id="MDP9887714.1"/>
    </source>
</evidence>
<sequence length="65" mass="7649">MILGYHPGFLIPHKVRREQFVQPEFRWDGNTSYREELAARLTALFPEGEFLGKETARVEFLDLKP</sequence>
<organism evidence="1 2">
    <name type="scientific">Pseudarthrobacter enclensis</name>
    <dbReference type="NCBI Taxonomy" id="993070"/>
    <lineage>
        <taxon>Bacteria</taxon>
        <taxon>Bacillati</taxon>
        <taxon>Actinomycetota</taxon>
        <taxon>Actinomycetes</taxon>
        <taxon>Micrococcales</taxon>
        <taxon>Micrococcaceae</taxon>
        <taxon>Pseudarthrobacter</taxon>
    </lineage>
</organism>
<reference evidence="1 2" key="1">
    <citation type="submission" date="2023-07" db="EMBL/GenBank/DDBJ databases">
        <title>Sorghum-associated microbial communities from plants grown in Nebraska, USA.</title>
        <authorList>
            <person name="Schachtman D."/>
        </authorList>
    </citation>
    <scope>NUCLEOTIDE SEQUENCE [LARGE SCALE GENOMIC DNA]</scope>
    <source>
        <strain evidence="1 2">CC222</strain>
    </source>
</reference>
<protein>
    <submittedName>
        <fullName evidence="1">Uncharacterized protein</fullName>
    </submittedName>
</protein>
<dbReference type="RefSeq" id="WP_141941267.1">
    <property type="nucleotide sequence ID" value="NZ_JAUSRE010000005.1"/>
</dbReference>
<comment type="caution">
    <text evidence="1">The sequence shown here is derived from an EMBL/GenBank/DDBJ whole genome shotgun (WGS) entry which is preliminary data.</text>
</comment>
<name>A0ABT9RTW1_9MICC</name>
<keyword evidence="2" id="KW-1185">Reference proteome</keyword>
<dbReference type="EMBL" id="JAUSRE010000005">
    <property type="protein sequence ID" value="MDP9887714.1"/>
    <property type="molecule type" value="Genomic_DNA"/>
</dbReference>